<dbReference type="CDD" id="cd08249">
    <property type="entry name" value="enoyl_reductase_like"/>
    <property type="match status" value="1"/>
</dbReference>
<dbReference type="Pfam" id="PF00107">
    <property type="entry name" value="ADH_zinc_N"/>
    <property type="match status" value="1"/>
</dbReference>
<evidence type="ECO:0000313" key="5">
    <source>
        <dbReference type="Proteomes" id="UP000756346"/>
    </source>
</evidence>
<feature type="domain" description="Enoyl reductase (ER)" evidence="3">
    <location>
        <begin position="13"/>
        <end position="342"/>
    </location>
</feature>
<keyword evidence="5" id="KW-1185">Reference proteome</keyword>
<dbReference type="PANTHER" id="PTHR45348:SF2">
    <property type="entry name" value="ZINC-TYPE ALCOHOL DEHYDROGENASE-LIKE PROTEIN C2E1P3.01"/>
    <property type="match status" value="1"/>
</dbReference>
<dbReference type="Gene3D" id="3.90.180.10">
    <property type="entry name" value="Medium-chain alcohol dehydrogenases, catalytic domain"/>
    <property type="match status" value="1"/>
</dbReference>
<dbReference type="Gene3D" id="3.40.50.720">
    <property type="entry name" value="NAD(P)-binding Rossmann-like Domain"/>
    <property type="match status" value="1"/>
</dbReference>
<dbReference type="InterPro" id="IPR020843">
    <property type="entry name" value="ER"/>
</dbReference>
<protein>
    <submittedName>
        <fullName evidence="4">Chaperonin 10-like protein</fullName>
    </submittedName>
</protein>
<dbReference type="AlphaFoldDB" id="A0A9P8XRI1"/>
<sequence>MSHQRAIQIKAAGKAELVTDAPLPELRDDHILVKTAAVALNPTDWKHIDFLASPGAIVGCDYSGTVQAVGAAVRNGFKPGDRVMGMIHGSNHSNHQDGGFAEYVTAKGDTQMRIPVGMSFEAAATLGAGIITLGQALYQSLGLPLPDEPAKAAFPVLIYGGSTATGSLAIQFAKLSGLEVVTTCSPRHNDFVRGVGADHVFDYNSPQCAADIQKATDNQLQFAFDTVATEDTAKICVDAFGTGGGKYTSLSPIPKLQRDDVVNLNTMAFTAVGEAFHIGDLSVPAVPEEYAFAVKFVRLAQELLTQGRIKAHPFEVRDGGLEGALSGLQEMREGKISGKKLVYKLN</sequence>
<dbReference type="Proteomes" id="UP000756346">
    <property type="component" value="Unassembled WGS sequence"/>
</dbReference>
<reference evidence="4" key="1">
    <citation type="journal article" date="2021" name="Nat. Commun.">
        <title>Genetic determinants of endophytism in the Arabidopsis root mycobiome.</title>
        <authorList>
            <person name="Mesny F."/>
            <person name="Miyauchi S."/>
            <person name="Thiergart T."/>
            <person name="Pickel B."/>
            <person name="Atanasova L."/>
            <person name="Karlsson M."/>
            <person name="Huettel B."/>
            <person name="Barry K.W."/>
            <person name="Haridas S."/>
            <person name="Chen C."/>
            <person name="Bauer D."/>
            <person name="Andreopoulos W."/>
            <person name="Pangilinan J."/>
            <person name="LaButti K."/>
            <person name="Riley R."/>
            <person name="Lipzen A."/>
            <person name="Clum A."/>
            <person name="Drula E."/>
            <person name="Henrissat B."/>
            <person name="Kohler A."/>
            <person name="Grigoriev I.V."/>
            <person name="Martin F.M."/>
            <person name="Hacquard S."/>
        </authorList>
    </citation>
    <scope>NUCLEOTIDE SEQUENCE</scope>
    <source>
        <strain evidence="4">MPI-CAGE-CH-0230</strain>
    </source>
</reference>
<evidence type="ECO:0000256" key="1">
    <source>
        <dbReference type="ARBA" id="ARBA00008072"/>
    </source>
</evidence>
<dbReference type="InterPro" id="IPR013154">
    <property type="entry name" value="ADH-like_N"/>
</dbReference>
<dbReference type="GeneID" id="70187192"/>
<gene>
    <name evidence="4" type="ORF">B0I36DRAFT_356542</name>
</gene>
<dbReference type="GO" id="GO:0016651">
    <property type="term" value="F:oxidoreductase activity, acting on NAD(P)H"/>
    <property type="evidence" value="ECO:0007669"/>
    <property type="project" value="InterPro"/>
</dbReference>
<dbReference type="InterPro" id="IPR011032">
    <property type="entry name" value="GroES-like_sf"/>
</dbReference>
<dbReference type="EMBL" id="JAGTJQ010000017">
    <property type="protein sequence ID" value="KAH7010627.1"/>
    <property type="molecule type" value="Genomic_DNA"/>
</dbReference>
<dbReference type="InterPro" id="IPR047122">
    <property type="entry name" value="Trans-enoyl_RdTase-like"/>
</dbReference>
<dbReference type="SUPFAM" id="SSF51735">
    <property type="entry name" value="NAD(P)-binding Rossmann-fold domains"/>
    <property type="match status" value="1"/>
</dbReference>
<dbReference type="Pfam" id="PF08240">
    <property type="entry name" value="ADH_N"/>
    <property type="match status" value="1"/>
</dbReference>
<name>A0A9P8XRI1_9PEZI</name>
<accession>A0A9P8XRI1</accession>
<organism evidence="4 5">
    <name type="scientific">Microdochium trichocladiopsis</name>
    <dbReference type="NCBI Taxonomy" id="1682393"/>
    <lineage>
        <taxon>Eukaryota</taxon>
        <taxon>Fungi</taxon>
        <taxon>Dikarya</taxon>
        <taxon>Ascomycota</taxon>
        <taxon>Pezizomycotina</taxon>
        <taxon>Sordariomycetes</taxon>
        <taxon>Xylariomycetidae</taxon>
        <taxon>Xylariales</taxon>
        <taxon>Microdochiaceae</taxon>
        <taxon>Microdochium</taxon>
    </lineage>
</organism>
<keyword evidence="2" id="KW-0560">Oxidoreductase</keyword>
<proteinExistence type="inferred from homology"/>
<evidence type="ECO:0000313" key="4">
    <source>
        <dbReference type="EMBL" id="KAH7010627.1"/>
    </source>
</evidence>
<dbReference type="InterPro" id="IPR013149">
    <property type="entry name" value="ADH-like_C"/>
</dbReference>
<dbReference type="InterPro" id="IPR036291">
    <property type="entry name" value="NAD(P)-bd_dom_sf"/>
</dbReference>
<dbReference type="RefSeq" id="XP_046004158.1">
    <property type="nucleotide sequence ID" value="XM_046157646.1"/>
</dbReference>
<dbReference type="OrthoDB" id="48317at2759"/>
<dbReference type="SMART" id="SM00829">
    <property type="entry name" value="PKS_ER"/>
    <property type="match status" value="1"/>
</dbReference>
<dbReference type="PANTHER" id="PTHR45348">
    <property type="entry name" value="HYPOTHETICAL OXIDOREDUCTASE (EUROFUNG)"/>
    <property type="match status" value="1"/>
</dbReference>
<dbReference type="SUPFAM" id="SSF50129">
    <property type="entry name" value="GroES-like"/>
    <property type="match status" value="1"/>
</dbReference>
<evidence type="ECO:0000259" key="3">
    <source>
        <dbReference type="SMART" id="SM00829"/>
    </source>
</evidence>
<comment type="caution">
    <text evidence="4">The sequence shown here is derived from an EMBL/GenBank/DDBJ whole genome shotgun (WGS) entry which is preliminary data.</text>
</comment>
<evidence type="ECO:0000256" key="2">
    <source>
        <dbReference type="ARBA" id="ARBA00023002"/>
    </source>
</evidence>
<comment type="similarity">
    <text evidence="1">Belongs to the zinc-containing alcohol dehydrogenase family.</text>
</comment>